<evidence type="ECO:0000313" key="12">
    <source>
        <dbReference type="Proteomes" id="UP000190744"/>
    </source>
</evidence>
<dbReference type="InterPro" id="IPR017972">
    <property type="entry name" value="Cyt_P450_CS"/>
</dbReference>
<evidence type="ECO:0000256" key="7">
    <source>
        <dbReference type="ARBA" id="ARBA00023033"/>
    </source>
</evidence>
<name>A0A1S9RLK0_PENBI</name>
<feature type="transmembrane region" description="Helical" evidence="10">
    <location>
        <begin position="12"/>
        <end position="36"/>
    </location>
</feature>
<evidence type="ECO:0000256" key="2">
    <source>
        <dbReference type="ARBA" id="ARBA00010617"/>
    </source>
</evidence>
<evidence type="ECO:0000256" key="3">
    <source>
        <dbReference type="ARBA" id="ARBA00022617"/>
    </source>
</evidence>
<keyword evidence="4 8" id="KW-0479">Metal-binding</keyword>
<dbReference type="PANTHER" id="PTHR24305">
    <property type="entry name" value="CYTOCHROME P450"/>
    <property type="match status" value="1"/>
</dbReference>
<dbReference type="Gene3D" id="1.10.630.10">
    <property type="entry name" value="Cytochrome P450"/>
    <property type="match status" value="1"/>
</dbReference>
<sequence length="504" mass="56819">MFFQGLLESLTTLSPTILLGTCLAGIFLIINIRVLYNIFFHPLARYPGPISWTSNAIPYQIALLKGTTHLHSARLHKKYGPVVRVSPNELSYITAQAWADIYGRRHPKQLQKHPDIISGPSGGVYGLANTPNDQDHSRMRRLMAPGFSEKAVRAQENIFRDHIGRLIAKIRDNEGNGTIDLTLFLHATTFDIITDSMFGESANTLETGTDWMSLTMPLARGRIVNTVASSYSTRIIPILRRLLPGMVPNAAIQFFQNTVIALDRRLTKPSCDDGRPDILQHVLPYLDKPNGLTLPELQTTLRSLMIAGSETSASILTSAHYFVLSNPRVYERLLSEIRCQFASDRDITGTSVNRCKYLVAVLEETMRIWPAIAISLPRITPPEGCEIDGLWVPGGIKVGVNQWAAYSSDCNFARPNEFLPERWLEEGKEEFANDIRAAFQPFSTGPRNCLGMNFARTETRTIFAYLLFDFEMELLTSHEEWDAQKVFIMWSRCSLRVKARQVTR</sequence>
<evidence type="ECO:0000256" key="4">
    <source>
        <dbReference type="ARBA" id="ARBA00022723"/>
    </source>
</evidence>
<dbReference type="GO" id="GO:0004497">
    <property type="term" value="F:monooxygenase activity"/>
    <property type="evidence" value="ECO:0007669"/>
    <property type="project" value="UniProtKB-KW"/>
</dbReference>
<reference evidence="12" key="1">
    <citation type="submission" date="2015-09" db="EMBL/GenBank/DDBJ databases">
        <authorList>
            <person name="Fill T.P."/>
            <person name="Baretta J.F."/>
            <person name="de Almeida L.G."/>
            <person name="Rocha M."/>
            <person name="de Souza D.H."/>
            <person name="Malavazi I."/>
            <person name="Cerdeira L.T."/>
            <person name="Hong H."/>
            <person name="Samborskyy M."/>
            <person name="de Vasconcelos A.T."/>
            <person name="Leadlay P."/>
            <person name="Rodrigues-Filho E."/>
        </authorList>
    </citation>
    <scope>NUCLEOTIDE SEQUENCE [LARGE SCALE GENOMIC DNA]</scope>
    <source>
        <strain evidence="12">LaBioMMi 136</strain>
    </source>
</reference>
<organism evidence="11 12">
    <name type="scientific">Penicillium brasilianum</name>
    <dbReference type="NCBI Taxonomy" id="104259"/>
    <lineage>
        <taxon>Eukaryota</taxon>
        <taxon>Fungi</taxon>
        <taxon>Dikarya</taxon>
        <taxon>Ascomycota</taxon>
        <taxon>Pezizomycotina</taxon>
        <taxon>Eurotiomycetes</taxon>
        <taxon>Eurotiomycetidae</taxon>
        <taxon>Eurotiales</taxon>
        <taxon>Aspergillaceae</taxon>
        <taxon>Penicillium</taxon>
    </lineage>
</organism>
<evidence type="ECO:0000256" key="1">
    <source>
        <dbReference type="ARBA" id="ARBA00001971"/>
    </source>
</evidence>
<keyword evidence="6 8" id="KW-0408">Iron</keyword>
<dbReference type="InterPro" id="IPR050121">
    <property type="entry name" value="Cytochrome_P450_monoxygenase"/>
</dbReference>
<evidence type="ECO:0000256" key="10">
    <source>
        <dbReference type="SAM" id="Phobius"/>
    </source>
</evidence>
<comment type="cofactor">
    <cofactor evidence="1 8">
        <name>heme</name>
        <dbReference type="ChEBI" id="CHEBI:30413"/>
    </cofactor>
</comment>
<comment type="caution">
    <text evidence="11">The sequence shown here is derived from an EMBL/GenBank/DDBJ whole genome shotgun (WGS) entry which is preliminary data.</text>
</comment>
<dbReference type="CDD" id="cd11058">
    <property type="entry name" value="CYP60B-like"/>
    <property type="match status" value="1"/>
</dbReference>
<dbReference type="PRINTS" id="PR00385">
    <property type="entry name" value="P450"/>
</dbReference>
<evidence type="ECO:0000256" key="6">
    <source>
        <dbReference type="ARBA" id="ARBA00023004"/>
    </source>
</evidence>
<dbReference type="GO" id="GO:0016705">
    <property type="term" value="F:oxidoreductase activity, acting on paired donors, with incorporation or reduction of molecular oxygen"/>
    <property type="evidence" value="ECO:0007669"/>
    <property type="project" value="InterPro"/>
</dbReference>
<accession>A0A1S9RLK0</accession>
<keyword evidence="3 8" id="KW-0349">Heme</keyword>
<evidence type="ECO:0000313" key="11">
    <source>
        <dbReference type="EMBL" id="OOQ86375.1"/>
    </source>
</evidence>
<evidence type="ECO:0008006" key="13">
    <source>
        <dbReference type="Google" id="ProtNLM"/>
    </source>
</evidence>
<dbReference type="AlphaFoldDB" id="A0A1S9RLK0"/>
<dbReference type="PROSITE" id="PS00086">
    <property type="entry name" value="CYTOCHROME_P450"/>
    <property type="match status" value="1"/>
</dbReference>
<dbReference type="EMBL" id="LJBN01000143">
    <property type="protein sequence ID" value="OOQ86375.1"/>
    <property type="molecule type" value="Genomic_DNA"/>
</dbReference>
<dbReference type="InterPro" id="IPR036396">
    <property type="entry name" value="Cyt_P450_sf"/>
</dbReference>
<gene>
    <name evidence="11" type="ORF">PEBR_21661</name>
</gene>
<evidence type="ECO:0000256" key="8">
    <source>
        <dbReference type="PIRSR" id="PIRSR602401-1"/>
    </source>
</evidence>
<evidence type="ECO:0000256" key="5">
    <source>
        <dbReference type="ARBA" id="ARBA00023002"/>
    </source>
</evidence>
<dbReference type="InterPro" id="IPR001128">
    <property type="entry name" value="Cyt_P450"/>
</dbReference>
<dbReference type="GO" id="GO:0005506">
    <property type="term" value="F:iron ion binding"/>
    <property type="evidence" value="ECO:0007669"/>
    <property type="project" value="InterPro"/>
</dbReference>
<dbReference type="PANTHER" id="PTHR24305:SF29">
    <property type="entry name" value="BENZOATE-PARA-HYDROXYLASE"/>
    <property type="match status" value="1"/>
</dbReference>
<dbReference type="PRINTS" id="PR00463">
    <property type="entry name" value="EP450I"/>
</dbReference>
<dbReference type="SUPFAM" id="SSF48264">
    <property type="entry name" value="Cytochrome P450"/>
    <property type="match status" value="1"/>
</dbReference>
<dbReference type="InterPro" id="IPR002401">
    <property type="entry name" value="Cyt_P450_E_grp-I"/>
</dbReference>
<dbReference type="Proteomes" id="UP000190744">
    <property type="component" value="Unassembled WGS sequence"/>
</dbReference>
<keyword evidence="7 9" id="KW-0503">Monooxygenase</keyword>
<keyword evidence="10" id="KW-1133">Transmembrane helix</keyword>
<feature type="binding site" description="axial binding residue" evidence="8">
    <location>
        <position position="449"/>
    </location>
    <ligand>
        <name>heme</name>
        <dbReference type="ChEBI" id="CHEBI:30413"/>
    </ligand>
    <ligandPart>
        <name>Fe</name>
        <dbReference type="ChEBI" id="CHEBI:18248"/>
    </ligandPart>
</feature>
<keyword evidence="10" id="KW-0472">Membrane</keyword>
<comment type="similarity">
    <text evidence="2 9">Belongs to the cytochrome P450 family.</text>
</comment>
<evidence type="ECO:0000256" key="9">
    <source>
        <dbReference type="RuleBase" id="RU000461"/>
    </source>
</evidence>
<dbReference type="GO" id="GO:0020037">
    <property type="term" value="F:heme binding"/>
    <property type="evidence" value="ECO:0007669"/>
    <property type="project" value="InterPro"/>
</dbReference>
<dbReference type="GO" id="GO:0043386">
    <property type="term" value="P:mycotoxin biosynthetic process"/>
    <property type="evidence" value="ECO:0007669"/>
    <property type="project" value="UniProtKB-ARBA"/>
</dbReference>
<protein>
    <recommendedName>
        <fullName evidence="13">Cytochrome P450</fullName>
    </recommendedName>
</protein>
<proteinExistence type="inferred from homology"/>
<keyword evidence="5 9" id="KW-0560">Oxidoreductase</keyword>
<keyword evidence="10" id="KW-0812">Transmembrane</keyword>
<dbReference type="Pfam" id="PF00067">
    <property type="entry name" value="p450"/>
    <property type="match status" value="1"/>
</dbReference>